<dbReference type="AlphaFoldDB" id="A0A653BS44"/>
<sequence>MQRLRTTFKRSRTPTASEMKTHSSLEVPKQVRSASFDEIQLKAKRLQEARQSSSDEYSSFLGLPPQGFPDQRSKSVDSGASEELGTYLDVNVKKFQRRRSSTRALPVCVHCVYLEEYKKQQSKRDVLQPFSFSISESSSDGEPDEEPTIPECPIRVTLTPEHSAEQNNSPPPVHIEPPTEFPETPTRARRKSIHRQQAFIREPTESSLENLLDVPSPEIFSDETSDGTVSEGDLINVTRELDVKDIYLQVPDLKRDRAVSVDSCFLNVTQNKTEEIQHSGNCLEIPVGPNVQLRSGSVDVVFPTDEQARYKALAMATPPGSRYVQHDENVDSACYVCISVLCNIFDVFRNALFYFMYTTFLDHFGKKLLK</sequence>
<feature type="compositionally biased region" description="Basic residues" evidence="1">
    <location>
        <begin position="1"/>
        <end position="12"/>
    </location>
</feature>
<reference evidence="2 3" key="1">
    <citation type="submission" date="2019-01" db="EMBL/GenBank/DDBJ databases">
        <authorList>
            <person name="Sayadi A."/>
        </authorList>
    </citation>
    <scope>NUCLEOTIDE SEQUENCE [LARGE SCALE GENOMIC DNA]</scope>
</reference>
<proteinExistence type="predicted"/>
<dbReference type="Proteomes" id="UP000410492">
    <property type="component" value="Unassembled WGS sequence"/>
</dbReference>
<feature type="compositionally biased region" description="Polar residues" evidence="1">
    <location>
        <begin position="13"/>
        <end position="24"/>
    </location>
</feature>
<dbReference type="EMBL" id="CAACVG010004391">
    <property type="protein sequence ID" value="VEN38340.1"/>
    <property type="molecule type" value="Genomic_DNA"/>
</dbReference>
<name>A0A653BS44_CALMS</name>
<accession>A0A653BS44</accession>
<feature type="region of interest" description="Disordered" evidence="1">
    <location>
        <begin position="1"/>
        <end position="31"/>
    </location>
</feature>
<feature type="region of interest" description="Disordered" evidence="1">
    <location>
        <begin position="161"/>
        <end position="186"/>
    </location>
</feature>
<keyword evidence="3" id="KW-1185">Reference proteome</keyword>
<protein>
    <recommendedName>
        <fullName evidence="4">Eye-specific diacylglycerol kinase</fullName>
    </recommendedName>
</protein>
<evidence type="ECO:0000256" key="1">
    <source>
        <dbReference type="SAM" id="MobiDB-lite"/>
    </source>
</evidence>
<feature type="region of interest" description="Disordered" evidence="1">
    <location>
        <begin position="45"/>
        <end position="81"/>
    </location>
</feature>
<evidence type="ECO:0000313" key="2">
    <source>
        <dbReference type="EMBL" id="VEN38340.1"/>
    </source>
</evidence>
<evidence type="ECO:0000313" key="3">
    <source>
        <dbReference type="Proteomes" id="UP000410492"/>
    </source>
</evidence>
<evidence type="ECO:0008006" key="4">
    <source>
        <dbReference type="Google" id="ProtNLM"/>
    </source>
</evidence>
<gene>
    <name evidence="2" type="ORF">CALMAC_LOCUS3268</name>
</gene>
<dbReference type="OrthoDB" id="8196919at2759"/>
<organism evidence="2 3">
    <name type="scientific">Callosobruchus maculatus</name>
    <name type="common">Southern cowpea weevil</name>
    <name type="synonym">Pulse bruchid</name>
    <dbReference type="NCBI Taxonomy" id="64391"/>
    <lineage>
        <taxon>Eukaryota</taxon>
        <taxon>Metazoa</taxon>
        <taxon>Ecdysozoa</taxon>
        <taxon>Arthropoda</taxon>
        <taxon>Hexapoda</taxon>
        <taxon>Insecta</taxon>
        <taxon>Pterygota</taxon>
        <taxon>Neoptera</taxon>
        <taxon>Endopterygota</taxon>
        <taxon>Coleoptera</taxon>
        <taxon>Polyphaga</taxon>
        <taxon>Cucujiformia</taxon>
        <taxon>Chrysomeloidea</taxon>
        <taxon>Chrysomelidae</taxon>
        <taxon>Bruchinae</taxon>
        <taxon>Bruchini</taxon>
        <taxon>Callosobruchus</taxon>
    </lineage>
</organism>
<feature type="compositionally biased region" description="Low complexity" evidence="1">
    <location>
        <begin position="176"/>
        <end position="185"/>
    </location>
</feature>